<gene>
    <name evidence="1" type="ORF">KTT_48590</name>
</gene>
<dbReference type="SUPFAM" id="SSF54909">
    <property type="entry name" value="Dimeric alpha+beta barrel"/>
    <property type="match status" value="1"/>
</dbReference>
<dbReference type="Proteomes" id="UP000287352">
    <property type="component" value="Unassembled WGS sequence"/>
</dbReference>
<keyword evidence="2" id="KW-1185">Reference proteome</keyword>
<protein>
    <recommendedName>
        <fullName evidence="3">YCII-related domain-containing protein</fullName>
    </recommendedName>
</protein>
<evidence type="ECO:0000313" key="1">
    <source>
        <dbReference type="EMBL" id="GCE15000.1"/>
    </source>
</evidence>
<organism evidence="1 2">
    <name type="scientific">Tengunoibacter tsumagoiensis</name>
    <dbReference type="NCBI Taxonomy" id="2014871"/>
    <lineage>
        <taxon>Bacteria</taxon>
        <taxon>Bacillati</taxon>
        <taxon>Chloroflexota</taxon>
        <taxon>Ktedonobacteria</taxon>
        <taxon>Ktedonobacterales</taxon>
        <taxon>Dictyobacteraceae</taxon>
        <taxon>Tengunoibacter</taxon>
    </lineage>
</organism>
<dbReference type="EMBL" id="BIFR01000002">
    <property type="protein sequence ID" value="GCE15000.1"/>
    <property type="molecule type" value="Genomic_DNA"/>
</dbReference>
<reference evidence="2" key="1">
    <citation type="submission" date="2018-12" db="EMBL/GenBank/DDBJ databases">
        <title>Tengunoibacter tsumagoiensis gen. nov., sp. nov., Dictyobacter kobayashii sp. nov., D. alpinus sp. nov., and D. joshuensis sp. nov. and description of Dictyobacteraceae fam. nov. within the order Ktedonobacterales isolated from Tengu-no-mugimeshi.</title>
        <authorList>
            <person name="Wang C.M."/>
            <person name="Zheng Y."/>
            <person name="Sakai Y."/>
            <person name="Toyoda A."/>
            <person name="Minakuchi Y."/>
            <person name="Abe K."/>
            <person name="Yokota A."/>
            <person name="Yabe S."/>
        </authorList>
    </citation>
    <scope>NUCLEOTIDE SEQUENCE [LARGE SCALE GENOMIC DNA]</scope>
    <source>
        <strain evidence="2">Uno3</strain>
    </source>
</reference>
<evidence type="ECO:0000313" key="2">
    <source>
        <dbReference type="Proteomes" id="UP000287352"/>
    </source>
</evidence>
<dbReference type="InterPro" id="IPR011008">
    <property type="entry name" value="Dimeric_a/b-barrel"/>
</dbReference>
<comment type="caution">
    <text evidence="1">The sequence shown here is derived from an EMBL/GenBank/DDBJ whole genome shotgun (WGS) entry which is preliminary data.</text>
</comment>
<proteinExistence type="predicted"/>
<accession>A0A402A783</accession>
<dbReference type="AlphaFoldDB" id="A0A402A783"/>
<sequence length="97" mass="10758">MNKFLLLYKGPATSPDASHDGWRQWFTGLGEHLIDVGSAIKQGCALNGDGSTDERATPMNGYSIIQAEEREEALRLVQSHPYLSLGDEYTVEIFTLK</sequence>
<dbReference type="RefSeq" id="WP_126582520.1">
    <property type="nucleotide sequence ID" value="NZ_BIFR01000002.1"/>
</dbReference>
<name>A0A402A783_9CHLR</name>
<evidence type="ECO:0008006" key="3">
    <source>
        <dbReference type="Google" id="ProtNLM"/>
    </source>
</evidence>
<dbReference type="OrthoDB" id="7782105at2"/>